<proteinExistence type="predicted"/>
<dbReference type="AlphaFoldDB" id="A0AAN5CUL2"/>
<dbReference type="Proteomes" id="UP001328107">
    <property type="component" value="Unassembled WGS sequence"/>
</dbReference>
<keyword evidence="2" id="KW-1185">Reference proteome</keyword>
<comment type="caution">
    <text evidence="1">The sequence shown here is derived from an EMBL/GenBank/DDBJ whole genome shotgun (WGS) entry which is preliminary data.</text>
</comment>
<sequence length="101" mass="10780">SRRRGSLSRRWHVVLRGGSLSGGWRRVRSPVLVGSILSRRCLSGSCGSRLLSTVLVGRPVGSRGGRLSVLRSGYGSSRGGSLRRGIRSGGGICYSSRLRGR</sequence>
<feature type="non-terminal residue" evidence="1">
    <location>
        <position position="101"/>
    </location>
</feature>
<name>A0AAN5CUL2_9BILA</name>
<gene>
    <name evidence="1" type="ORF">PMAYCL1PPCAC_20990</name>
</gene>
<feature type="non-terminal residue" evidence="1">
    <location>
        <position position="1"/>
    </location>
</feature>
<accession>A0AAN5CUL2</accession>
<protein>
    <submittedName>
        <fullName evidence="1">Uncharacterized protein</fullName>
    </submittedName>
</protein>
<organism evidence="1 2">
    <name type="scientific">Pristionchus mayeri</name>
    <dbReference type="NCBI Taxonomy" id="1317129"/>
    <lineage>
        <taxon>Eukaryota</taxon>
        <taxon>Metazoa</taxon>
        <taxon>Ecdysozoa</taxon>
        <taxon>Nematoda</taxon>
        <taxon>Chromadorea</taxon>
        <taxon>Rhabditida</taxon>
        <taxon>Rhabditina</taxon>
        <taxon>Diplogasteromorpha</taxon>
        <taxon>Diplogasteroidea</taxon>
        <taxon>Neodiplogasteridae</taxon>
        <taxon>Pristionchus</taxon>
    </lineage>
</organism>
<evidence type="ECO:0000313" key="1">
    <source>
        <dbReference type="EMBL" id="GMR50795.1"/>
    </source>
</evidence>
<dbReference type="EMBL" id="BTRK01000004">
    <property type="protein sequence ID" value="GMR50795.1"/>
    <property type="molecule type" value="Genomic_DNA"/>
</dbReference>
<reference evidence="2" key="1">
    <citation type="submission" date="2022-10" db="EMBL/GenBank/DDBJ databases">
        <title>Genome assembly of Pristionchus species.</title>
        <authorList>
            <person name="Yoshida K."/>
            <person name="Sommer R.J."/>
        </authorList>
    </citation>
    <scope>NUCLEOTIDE SEQUENCE [LARGE SCALE GENOMIC DNA]</scope>
    <source>
        <strain evidence="2">RS5460</strain>
    </source>
</reference>
<evidence type="ECO:0000313" key="2">
    <source>
        <dbReference type="Proteomes" id="UP001328107"/>
    </source>
</evidence>